<keyword evidence="2" id="KW-0547">Nucleotide-binding</keyword>
<dbReference type="CDD" id="cd03230">
    <property type="entry name" value="ABC_DR_subfamily_A"/>
    <property type="match status" value="1"/>
</dbReference>
<dbReference type="PROSITE" id="PS50893">
    <property type="entry name" value="ABC_TRANSPORTER_2"/>
    <property type="match status" value="1"/>
</dbReference>
<keyword evidence="6" id="KW-1185">Reference proteome</keyword>
<feature type="domain" description="ABC transporter" evidence="4">
    <location>
        <begin position="13"/>
        <end position="238"/>
    </location>
</feature>
<dbReference type="InterPro" id="IPR003439">
    <property type="entry name" value="ABC_transporter-like_ATP-bd"/>
</dbReference>
<evidence type="ECO:0000259" key="4">
    <source>
        <dbReference type="PROSITE" id="PS50893"/>
    </source>
</evidence>
<dbReference type="InterPro" id="IPR027417">
    <property type="entry name" value="P-loop_NTPase"/>
</dbReference>
<organism evidence="5 6">
    <name type="scientific">Lysobacter gummosus</name>
    <dbReference type="NCBI Taxonomy" id="262324"/>
    <lineage>
        <taxon>Bacteria</taxon>
        <taxon>Pseudomonadati</taxon>
        <taxon>Pseudomonadota</taxon>
        <taxon>Gammaproteobacteria</taxon>
        <taxon>Lysobacterales</taxon>
        <taxon>Lysobacteraceae</taxon>
        <taxon>Lysobacter</taxon>
    </lineage>
</organism>
<dbReference type="PANTHER" id="PTHR42939:SF1">
    <property type="entry name" value="ABC TRANSPORTER ATP-BINDING PROTEIN ALBC-RELATED"/>
    <property type="match status" value="1"/>
</dbReference>
<dbReference type="Pfam" id="PF00005">
    <property type="entry name" value="ABC_tran"/>
    <property type="match status" value="1"/>
</dbReference>
<dbReference type="RefSeq" id="WP_057943095.1">
    <property type="nucleotide sequence ID" value="NZ_CP011131.1"/>
</dbReference>
<evidence type="ECO:0000256" key="3">
    <source>
        <dbReference type="ARBA" id="ARBA00022840"/>
    </source>
</evidence>
<dbReference type="PANTHER" id="PTHR42939">
    <property type="entry name" value="ABC TRANSPORTER ATP-BINDING PROTEIN ALBC-RELATED"/>
    <property type="match status" value="1"/>
</dbReference>
<dbReference type="InterPro" id="IPR051782">
    <property type="entry name" value="ABC_Transporter_VariousFunc"/>
</dbReference>
<accession>A0ABY3X9A4</accession>
<evidence type="ECO:0000313" key="5">
    <source>
        <dbReference type="EMBL" id="UNP27357.1"/>
    </source>
</evidence>
<reference evidence="5 6" key="1">
    <citation type="submission" date="2022-03" db="EMBL/GenBank/DDBJ databases">
        <title>Complete genome sequence of Lysobacter capsici VKM B-2533 and Lysobacter gummosus 10.1.1, promising sources of lytic agents.</title>
        <authorList>
            <person name="Tarlachkov S.V."/>
            <person name="Kudryakova I.V."/>
            <person name="Afoshin A.S."/>
            <person name="Leontyevskaya E.A."/>
            <person name="Leontyevskaya N.V."/>
        </authorList>
    </citation>
    <scope>NUCLEOTIDE SEQUENCE [LARGE SCALE GENOMIC DNA]</scope>
    <source>
        <strain evidence="5 6">10.1.1</strain>
    </source>
</reference>
<keyword evidence="3 5" id="KW-0067">ATP-binding</keyword>
<dbReference type="InterPro" id="IPR003593">
    <property type="entry name" value="AAA+_ATPase"/>
</dbReference>
<dbReference type="SMART" id="SM00382">
    <property type="entry name" value="AAA"/>
    <property type="match status" value="1"/>
</dbReference>
<gene>
    <name evidence="5" type="ORF">MOV92_12500</name>
</gene>
<name>A0ABY3X9A4_9GAMM</name>
<evidence type="ECO:0000256" key="2">
    <source>
        <dbReference type="ARBA" id="ARBA00022741"/>
    </source>
</evidence>
<proteinExistence type="predicted"/>
<evidence type="ECO:0000313" key="6">
    <source>
        <dbReference type="Proteomes" id="UP000829194"/>
    </source>
</evidence>
<keyword evidence="1" id="KW-0813">Transport</keyword>
<dbReference type="Proteomes" id="UP000829194">
    <property type="component" value="Chromosome"/>
</dbReference>
<dbReference type="Gene3D" id="3.40.50.300">
    <property type="entry name" value="P-loop containing nucleotide triphosphate hydrolases"/>
    <property type="match status" value="1"/>
</dbReference>
<protein>
    <submittedName>
        <fullName evidence="5">ABC transporter ATP-binding protein</fullName>
    </submittedName>
</protein>
<dbReference type="EMBL" id="CP093547">
    <property type="protein sequence ID" value="UNP27357.1"/>
    <property type="molecule type" value="Genomic_DNA"/>
</dbReference>
<sequence length="294" mass="32884">MTNAIHIDPGHIVTARGLRKAYRNKLALNDTTFDIPAGRIVGLIGPNGAGKTTALKAILGLIAFDGELSVLGRDPRTQRDELMRDVCFIADVAVLPRWLKVREAIDFVAGVHPRFDRAKCERFLHGTLLKPDLRVREMSKGMIVQLHLALVMAIDARLLVLDEPTLGLDILYRKQFYQRLLEDYFDENKTIVITTHQVEEIEHILTDVMFIRDGKIVLDCPMENLGERFTEVLIDRDKAEHARSLGPLDERALPFGKTVMLFDGVNAAQLTGLGETRTPGLADLFVATMKGTYA</sequence>
<dbReference type="SUPFAM" id="SSF52540">
    <property type="entry name" value="P-loop containing nucleoside triphosphate hydrolases"/>
    <property type="match status" value="1"/>
</dbReference>
<evidence type="ECO:0000256" key="1">
    <source>
        <dbReference type="ARBA" id="ARBA00022448"/>
    </source>
</evidence>
<dbReference type="GO" id="GO:0005524">
    <property type="term" value="F:ATP binding"/>
    <property type="evidence" value="ECO:0007669"/>
    <property type="project" value="UniProtKB-KW"/>
</dbReference>